<evidence type="ECO:0000313" key="1">
    <source>
        <dbReference type="EMBL" id="ALS35816.1"/>
    </source>
</evidence>
<dbReference type="KEGG" id="erx:ATZ35_01165"/>
<protein>
    <recommendedName>
        <fullName evidence="3">Arsenic metallochaperone ArsD family protein</fullName>
    </recommendedName>
</protein>
<proteinExistence type="predicted"/>
<dbReference type="Proteomes" id="UP000067523">
    <property type="component" value="Chromosome"/>
</dbReference>
<organism evidence="1 2">
    <name type="scientific">Enterococcus rotai</name>
    <dbReference type="NCBI Taxonomy" id="118060"/>
    <lineage>
        <taxon>Bacteria</taxon>
        <taxon>Bacillati</taxon>
        <taxon>Bacillota</taxon>
        <taxon>Bacilli</taxon>
        <taxon>Lactobacillales</taxon>
        <taxon>Enterococcaceae</taxon>
        <taxon>Enterococcus</taxon>
    </lineage>
</organism>
<name>A0A0U2X700_9ENTE</name>
<gene>
    <name evidence="1" type="ORF">ATZ35_01165</name>
</gene>
<sequence length="113" mass="13147">MIKIEYFILSKNFSSNVDFEIFESINNKAFKENYFLIKGESLETDIIFLDEKKSLVNNRKVQKYFDENDVSVFPLVLLNDEIISRGRFLSSGELSDILDIGLSIQQNPKLENE</sequence>
<dbReference type="EMBL" id="CP013655">
    <property type="protein sequence ID" value="ALS35816.1"/>
    <property type="molecule type" value="Genomic_DNA"/>
</dbReference>
<reference evidence="2" key="1">
    <citation type="submission" date="2015-12" db="EMBL/GenBank/DDBJ databases">
        <authorList>
            <person name="Lauer A."/>
            <person name="Humrighouse B."/>
            <person name="Loparev V."/>
            <person name="Shewmaker P.L."/>
            <person name="Whitney A.M."/>
            <person name="McLaughlin R.W."/>
        </authorList>
    </citation>
    <scope>NUCLEOTIDE SEQUENCE [LARGE SCALE GENOMIC DNA]</scope>
    <source>
        <strain evidence="2">LMG 26678</strain>
    </source>
</reference>
<dbReference type="STRING" id="118060.ATZ35_01165"/>
<keyword evidence="2" id="KW-1185">Reference proteome</keyword>
<evidence type="ECO:0008006" key="3">
    <source>
        <dbReference type="Google" id="ProtNLM"/>
    </source>
</evidence>
<dbReference type="RefSeq" id="WP_208928700.1">
    <property type="nucleotide sequence ID" value="NZ_CP013655.1"/>
</dbReference>
<evidence type="ECO:0000313" key="2">
    <source>
        <dbReference type="Proteomes" id="UP000067523"/>
    </source>
</evidence>
<dbReference type="AlphaFoldDB" id="A0A0U2X700"/>
<dbReference type="Gene3D" id="3.40.30.10">
    <property type="entry name" value="Glutaredoxin"/>
    <property type="match status" value="1"/>
</dbReference>
<accession>A0A0U2X700</accession>